<evidence type="ECO:0000313" key="2">
    <source>
        <dbReference type="EMBL" id="AWW31869.1"/>
    </source>
</evidence>
<dbReference type="Proteomes" id="UP000248688">
    <property type="component" value="Chromosome"/>
</dbReference>
<gene>
    <name evidence="2" type="ORF">DN752_17975</name>
</gene>
<proteinExistence type="predicted"/>
<reference evidence="2 3" key="1">
    <citation type="submission" date="2018-06" db="EMBL/GenBank/DDBJ databases">
        <title>Echinicola strongylocentroti sp. nov., isolated from a sea urchin Strongylocentrotus intermedius.</title>
        <authorList>
            <person name="Bae S.S."/>
        </authorList>
    </citation>
    <scope>NUCLEOTIDE SEQUENCE [LARGE SCALE GENOMIC DNA]</scope>
    <source>
        <strain evidence="2 3">MEBiC08714</strain>
    </source>
</reference>
<organism evidence="2 3">
    <name type="scientific">Echinicola strongylocentroti</name>
    <dbReference type="NCBI Taxonomy" id="1795355"/>
    <lineage>
        <taxon>Bacteria</taxon>
        <taxon>Pseudomonadati</taxon>
        <taxon>Bacteroidota</taxon>
        <taxon>Cytophagia</taxon>
        <taxon>Cytophagales</taxon>
        <taxon>Cyclobacteriaceae</taxon>
        <taxon>Echinicola</taxon>
    </lineage>
</organism>
<evidence type="ECO:0000313" key="3">
    <source>
        <dbReference type="Proteomes" id="UP000248688"/>
    </source>
</evidence>
<name>A0A2Z4IMA5_9BACT</name>
<feature type="region of interest" description="Disordered" evidence="1">
    <location>
        <begin position="1"/>
        <end position="34"/>
    </location>
</feature>
<keyword evidence="3" id="KW-1185">Reference proteome</keyword>
<dbReference type="RefSeq" id="WP_112785242.1">
    <property type="nucleotide sequence ID" value="NZ_CP030041.1"/>
</dbReference>
<accession>A0A2Z4IMA5</accession>
<dbReference type="EMBL" id="CP030041">
    <property type="protein sequence ID" value="AWW31869.1"/>
    <property type="molecule type" value="Genomic_DNA"/>
</dbReference>
<feature type="compositionally biased region" description="Polar residues" evidence="1">
    <location>
        <begin position="12"/>
        <end position="30"/>
    </location>
</feature>
<dbReference type="AlphaFoldDB" id="A0A2Z4IMA5"/>
<protein>
    <submittedName>
        <fullName evidence="2">Uncharacterized protein</fullName>
    </submittedName>
</protein>
<sequence>MNLPAGTEKPSGKSTGKSNEPETQTSQNPQLPKDILMLEDDIQRYHNRIDYDRSLTEKQRAELWLRIMRKTQELKQLKNQS</sequence>
<evidence type="ECO:0000256" key="1">
    <source>
        <dbReference type="SAM" id="MobiDB-lite"/>
    </source>
</evidence>
<dbReference type="KEGG" id="est:DN752_17975"/>